<keyword evidence="2" id="KW-0812">Transmembrane</keyword>
<dbReference type="OrthoDB" id="9991515at2"/>
<feature type="compositionally biased region" description="Low complexity" evidence="1">
    <location>
        <begin position="455"/>
        <end position="468"/>
    </location>
</feature>
<gene>
    <name evidence="3" type="ordered locus">Sinac_0871</name>
</gene>
<accession>L0D8X0</accession>
<sequence>MGLANPPFGCDERLTTDRPTVPRMLAAFQGLSWLQRWKGTSDSRSERTRPRRHRARFRVESLEPRWLLSTMGTSGDEAEPVSTLLTVSVDYSSAISSSSAMYQVAVPGDWDKIHLLPDAKTVQVNGSLSLGMGSDVLEVRLESGVTSFIFALKSAWDNQPVVETLQLFDTNFKEFASYGPTDPAQTFVFALNLWSDKPSSFFVKIGLSTGIESSSVGAGVNSYPYTLEVTRNWLAPPVLCGPSPPALPQNKGNPYESYPSANTINISSGPVVVVSPPPPVGPDANPGSPDPNANLQPPAGQWPLPYEGPSREESSGAISLTVAVGRLPMRSTAPLGGVLAAPDSVPPVDQHEGAQADLAAFDPARDLENVDLRPRQVVPVDEREAVQVVTLRGPGGLPLLATALIAGSTATVRTDSNSTTAQDKGGADETESVEATRAPGAVVTQVQATKPSFAADDQPSSTSSSQTRASKRPLRSSVVPGLTLAFALGVGLVLPDLVASLQFLDPKRPLLRLRLIRRAFKGR</sequence>
<keyword evidence="4" id="KW-1185">Reference proteome</keyword>
<dbReference type="AlphaFoldDB" id="L0D8X0"/>
<dbReference type="RefSeq" id="WP_015244456.1">
    <property type="nucleotide sequence ID" value="NC_019892.1"/>
</dbReference>
<protein>
    <submittedName>
        <fullName evidence="3">Uncharacterized protein</fullName>
    </submittedName>
</protein>
<feature type="region of interest" description="Disordered" evidence="1">
    <location>
        <begin position="274"/>
        <end position="313"/>
    </location>
</feature>
<dbReference type="KEGG" id="saci:Sinac_0871"/>
<keyword evidence="2" id="KW-0472">Membrane</keyword>
<evidence type="ECO:0000313" key="3">
    <source>
        <dbReference type="EMBL" id="AGA25278.1"/>
    </source>
</evidence>
<feature type="compositionally biased region" description="Polar residues" evidence="1">
    <location>
        <begin position="410"/>
        <end position="422"/>
    </location>
</feature>
<keyword evidence="2" id="KW-1133">Transmembrane helix</keyword>
<evidence type="ECO:0000256" key="1">
    <source>
        <dbReference type="SAM" id="MobiDB-lite"/>
    </source>
</evidence>
<feature type="transmembrane region" description="Helical" evidence="2">
    <location>
        <begin position="478"/>
        <end position="504"/>
    </location>
</feature>
<proteinExistence type="predicted"/>
<dbReference type="Proteomes" id="UP000010798">
    <property type="component" value="Chromosome"/>
</dbReference>
<dbReference type="EMBL" id="CP003364">
    <property type="protein sequence ID" value="AGA25278.1"/>
    <property type="molecule type" value="Genomic_DNA"/>
</dbReference>
<organism evidence="3 4">
    <name type="scientific">Singulisphaera acidiphila (strain ATCC BAA-1392 / DSM 18658 / VKM B-2454 / MOB10)</name>
    <dbReference type="NCBI Taxonomy" id="886293"/>
    <lineage>
        <taxon>Bacteria</taxon>
        <taxon>Pseudomonadati</taxon>
        <taxon>Planctomycetota</taxon>
        <taxon>Planctomycetia</taxon>
        <taxon>Isosphaerales</taxon>
        <taxon>Isosphaeraceae</taxon>
        <taxon>Singulisphaera</taxon>
    </lineage>
</organism>
<reference evidence="3 4" key="1">
    <citation type="submission" date="2012-02" db="EMBL/GenBank/DDBJ databases">
        <title>Complete sequence of chromosome of Singulisphaera acidiphila DSM 18658.</title>
        <authorList>
            <consortium name="US DOE Joint Genome Institute (JGI-PGF)"/>
            <person name="Lucas S."/>
            <person name="Copeland A."/>
            <person name="Lapidus A."/>
            <person name="Glavina del Rio T."/>
            <person name="Dalin E."/>
            <person name="Tice H."/>
            <person name="Bruce D."/>
            <person name="Goodwin L."/>
            <person name="Pitluck S."/>
            <person name="Peters L."/>
            <person name="Ovchinnikova G."/>
            <person name="Chertkov O."/>
            <person name="Kyrpides N."/>
            <person name="Mavromatis K."/>
            <person name="Ivanova N."/>
            <person name="Brettin T."/>
            <person name="Detter J.C."/>
            <person name="Han C."/>
            <person name="Larimer F."/>
            <person name="Land M."/>
            <person name="Hauser L."/>
            <person name="Markowitz V."/>
            <person name="Cheng J.-F."/>
            <person name="Hugenholtz P."/>
            <person name="Woyke T."/>
            <person name="Wu D."/>
            <person name="Tindall B."/>
            <person name="Pomrenke H."/>
            <person name="Brambilla E."/>
            <person name="Klenk H.-P."/>
            <person name="Eisen J.A."/>
        </authorList>
    </citation>
    <scope>NUCLEOTIDE SEQUENCE [LARGE SCALE GENOMIC DNA]</scope>
    <source>
        <strain evidence="4">ATCC BAA-1392 / DSM 18658 / VKM B-2454 / MOB10</strain>
    </source>
</reference>
<name>L0D8X0_SINAD</name>
<evidence type="ECO:0000313" key="4">
    <source>
        <dbReference type="Proteomes" id="UP000010798"/>
    </source>
</evidence>
<feature type="region of interest" description="Disordered" evidence="1">
    <location>
        <begin position="410"/>
        <end position="474"/>
    </location>
</feature>
<evidence type="ECO:0000256" key="2">
    <source>
        <dbReference type="SAM" id="Phobius"/>
    </source>
</evidence>
<dbReference type="HOGENOM" id="CLU_520627_0_0_0"/>